<dbReference type="EMBL" id="GBRH01272440">
    <property type="protein sequence ID" value="JAD25455.1"/>
    <property type="molecule type" value="Transcribed_RNA"/>
</dbReference>
<accession>A0A0A8YIU3</accession>
<reference evidence="1" key="2">
    <citation type="journal article" date="2015" name="Data Brief">
        <title>Shoot transcriptome of the giant reed, Arundo donax.</title>
        <authorList>
            <person name="Barrero R.A."/>
            <person name="Guerrero F.D."/>
            <person name="Moolhuijzen P."/>
            <person name="Goolsby J.A."/>
            <person name="Tidwell J."/>
            <person name="Bellgard S.E."/>
            <person name="Bellgard M.I."/>
        </authorList>
    </citation>
    <scope>NUCLEOTIDE SEQUENCE</scope>
    <source>
        <tissue evidence="1">Shoot tissue taken approximately 20 cm above the soil surface</tissue>
    </source>
</reference>
<name>A0A0A8YIU3_ARUDO</name>
<organism evidence="1">
    <name type="scientific">Arundo donax</name>
    <name type="common">Giant reed</name>
    <name type="synonym">Donax arundinaceus</name>
    <dbReference type="NCBI Taxonomy" id="35708"/>
    <lineage>
        <taxon>Eukaryota</taxon>
        <taxon>Viridiplantae</taxon>
        <taxon>Streptophyta</taxon>
        <taxon>Embryophyta</taxon>
        <taxon>Tracheophyta</taxon>
        <taxon>Spermatophyta</taxon>
        <taxon>Magnoliopsida</taxon>
        <taxon>Liliopsida</taxon>
        <taxon>Poales</taxon>
        <taxon>Poaceae</taxon>
        <taxon>PACMAD clade</taxon>
        <taxon>Arundinoideae</taxon>
        <taxon>Arundineae</taxon>
        <taxon>Arundo</taxon>
    </lineage>
</organism>
<protein>
    <submittedName>
        <fullName evidence="1">Uncharacterized protein</fullName>
    </submittedName>
</protein>
<evidence type="ECO:0000313" key="1">
    <source>
        <dbReference type="EMBL" id="JAD25455.1"/>
    </source>
</evidence>
<dbReference type="AlphaFoldDB" id="A0A0A8YIU3"/>
<sequence length="37" mass="4669">MNHSKIQLLTVDFYNVLFTRYYRYTYVLSMRNILMIF</sequence>
<reference evidence="1" key="1">
    <citation type="submission" date="2014-09" db="EMBL/GenBank/DDBJ databases">
        <authorList>
            <person name="Magalhaes I.L.F."/>
            <person name="Oliveira U."/>
            <person name="Santos F.R."/>
            <person name="Vidigal T.H.D.A."/>
            <person name="Brescovit A.D."/>
            <person name="Santos A.J."/>
        </authorList>
    </citation>
    <scope>NUCLEOTIDE SEQUENCE</scope>
    <source>
        <tissue evidence="1">Shoot tissue taken approximately 20 cm above the soil surface</tissue>
    </source>
</reference>
<proteinExistence type="predicted"/>